<evidence type="ECO:0000313" key="1">
    <source>
        <dbReference type="EMBL" id="CAD7005541.1"/>
    </source>
</evidence>
<evidence type="ECO:0000313" key="2">
    <source>
        <dbReference type="Proteomes" id="UP000606786"/>
    </source>
</evidence>
<organism evidence="1 2">
    <name type="scientific">Ceratitis capitata</name>
    <name type="common">Mediterranean fruit fly</name>
    <name type="synonym">Tephritis capitata</name>
    <dbReference type="NCBI Taxonomy" id="7213"/>
    <lineage>
        <taxon>Eukaryota</taxon>
        <taxon>Metazoa</taxon>
        <taxon>Ecdysozoa</taxon>
        <taxon>Arthropoda</taxon>
        <taxon>Hexapoda</taxon>
        <taxon>Insecta</taxon>
        <taxon>Pterygota</taxon>
        <taxon>Neoptera</taxon>
        <taxon>Endopterygota</taxon>
        <taxon>Diptera</taxon>
        <taxon>Brachycera</taxon>
        <taxon>Muscomorpha</taxon>
        <taxon>Tephritoidea</taxon>
        <taxon>Tephritidae</taxon>
        <taxon>Ceratitis</taxon>
        <taxon>Ceratitis</taxon>
    </lineage>
</organism>
<dbReference type="AlphaFoldDB" id="A0A811V3W5"/>
<feature type="non-terminal residue" evidence="1">
    <location>
        <position position="1"/>
    </location>
</feature>
<gene>
    <name evidence="1" type="ORF">CCAP1982_LOCUS13901</name>
</gene>
<reference evidence="1" key="1">
    <citation type="submission" date="2020-11" db="EMBL/GenBank/DDBJ databases">
        <authorList>
            <person name="Whitehead M."/>
        </authorList>
    </citation>
    <scope>NUCLEOTIDE SEQUENCE</scope>
    <source>
        <strain evidence="1">EGII</strain>
    </source>
</reference>
<keyword evidence="2" id="KW-1185">Reference proteome</keyword>
<accession>A0A811V3W5</accession>
<proteinExistence type="predicted"/>
<dbReference type="EMBL" id="CAJHJT010000034">
    <property type="protein sequence ID" value="CAD7005541.1"/>
    <property type="molecule type" value="Genomic_DNA"/>
</dbReference>
<name>A0A811V3W5_CERCA</name>
<dbReference type="Proteomes" id="UP000606786">
    <property type="component" value="Unassembled WGS sequence"/>
</dbReference>
<protein>
    <submittedName>
        <fullName evidence="1">(Mediterranean fruit fly) hypothetical protein</fullName>
    </submittedName>
</protein>
<sequence>SGIVLMSSGALCKRWISVGGGVGVLRKLRLPFNKNSAVKTSSASVINQANVQSSREAEKHLRSRQHIYPNTVVTSSNGLQVKQVGKI</sequence>
<comment type="caution">
    <text evidence="1">The sequence shown here is derived from an EMBL/GenBank/DDBJ whole genome shotgun (WGS) entry which is preliminary data.</text>
</comment>